<name>A0A1Y1YZ52_9PLEO</name>
<keyword evidence="4" id="KW-0472">Membrane</keyword>
<evidence type="ECO:0000313" key="8">
    <source>
        <dbReference type="Proteomes" id="UP000193144"/>
    </source>
</evidence>
<gene>
    <name evidence="7" type="ORF">BCR34DRAFT_573594</name>
</gene>
<dbReference type="AlphaFoldDB" id="A0A1Y1YZ52"/>
<dbReference type="InterPro" id="IPR052337">
    <property type="entry name" value="SAT4-like"/>
</dbReference>
<evidence type="ECO:0000313" key="7">
    <source>
        <dbReference type="EMBL" id="ORY03328.1"/>
    </source>
</evidence>
<dbReference type="Pfam" id="PF20684">
    <property type="entry name" value="Fung_rhodopsin"/>
    <property type="match status" value="1"/>
</dbReference>
<evidence type="ECO:0000256" key="2">
    <source>
        <dbReference type="ARBA" id="ARBA00022692"/>
    </source>
</evidence>
<organism evidence="7 8">
    <name type="scientific">Clohesyomyces aquaticus</name>
    <dbReference type="NCBI Taxonomy" id="1231657"/>
    <lineage>
        <taxon>Eukaryota</taxon>
        <taxon>Fungi</taxon>
        <taxon>Dikarya</taxon>
        <taxon>Ascomycota</taxon>
        <taxon>Pezizomycotina</taxon>
        <taxon>Dothideomycetes</taxon>
        <taxon>Pleosporomycetidae</taxon>
        <taxon>Pleosporales</taxon>
        <taxon>Lindgomycetaceae</taxon>
        <taxon>Clohesyomyces</taxon>
    </lineage>
</organism>
<feature type="domain" description="Rhodopsin" evidence="6">
    <location>
        <begin position="1"/>
        <end position="100"/>
    </location>
</feature>
<comment type="similarity">
    <text evidence="5">Belongs to the SAT4 family.</text>
</comment>
<evidence type="ECO:0000256" key="5">
    <source>
        <dbReference type="ARBA" id="ARBA00038359"/>
    </source>
</evidence>
<dbReference type="PANTHER" id="PTHR33048:SF47">
    <property type="entry name" value="INTEGRAL MEMBRANE PROTEIN-RELATED"/>
    <property type="match status" value="1"/>
</dbReference>
<evidence type="ECO:0000256" key="1">
    <source>
        <dbReference type="ARBA" id="ARBA00004141"/>
    </source>
</evidence>
<dbReference type="EMBL" id="MCFA01000148">
    <property type="protein sequence ID" value="ORY03328.1"/>
    <property type="molecule type" value="Genomic_DNA"/>
</dbReference>
<dbReference type="Proteomes" id="UP000193144">
    <property type="component" value="Unassembled WGS sequence"/>
</dbReference>
<dbReference type="GO" id="GO:0016020">
    <property type="term" value="C:membrane"/>
    <property type="evidence" value="ECO:0007669"/>
    <property type="project" value="UniProtKB-SubCell"/>
</dbReference>
<sequence length="198" mass="21468">MWYGNSIMNIVTDFAIFHYRLCARFKTAKSRRLSSYLCSGSDSCKSLPCAISIVRIQTLKTAATSKDPTRGNVAAECWTITELACGIVCACIPTLRPLAAKFFPGVVPTAARPYSHYEMQSEPKGIRFHHIFDIADGSKDNLLSVKPNPKFYCLIALSGFFVAVIMNMNSTEIVAVGHSTLGVGFTISLLGQTTAAGS</sequence>
<dbReference type="OrthoDB" id="444631at2759"/>
<comment type="caution">
    <text evidence="7">The sequence shown here is derived from an EMBL/GenBank/DDBJ whole genome shotgun (WGS) entry which is preliminary data.</text>
</comment>
<evidence type="ECO:0000259" key="6">
    <source>
        <dbReference type="Pfam" id="PF20684"/>
    </source>
</evidence>
<reference evidence="7 8" key="1">
    <citation type="submission" date="2016-07" db="EMBL/GenBank/DDBJ databases">
        <title>Pervasive Adenine N6-methylation of Active Genes in Fungi.</title>
        <authorList>
            <consortium name="DOE Joint Genome Institute"/>
            <person name="Mondo S.J."/>
            <person name="Dannebaum R.O."/>
            <person name="Kuo R.C."/>
            <person name="Labutti K."/>
            <person name="Haridas S."/>
            <person name="Kuo A."/>
            <person name="Salamov A."/>
            <person name="Ahrendt S.R."/>
            <person name="Lipzen A."/>
            <person name="Sullivan W."/>
            <person name="Andreopoulos W.B."/>
            <person name="Clum A."/>
            <person name="Lindquist E."/>
            <person name="Daum C."/>
            <person name="Ramamoorthy G.K."/>
            <person name="Gryganskyi A."/>
            <person name="Culley D."/>
            <person name="Magnuson J.K."/>
            <person name="James T.Y."/>
            <person name="O'Malley M.A."/>
            <person name="Stajich J.E."/>
            <person name="Spatafora J.W."/>
            <person name="Visel A."/>
            <person name="Grigoriev I.V."/>
        </authorList>
    </citation>
    <scope>NUCLEOTIDE SEQUENCE [LARGE SCALE GENOMIC DNA]</scope>
    <source>
        <strain evidence="7 8">CBS 115471</strain>
    </source>
</reference>
<evidence type="ECO:0000256" key="3">
    <source>
        <dbReference type="ARBA" id="ARBA00022989"/>
    </source>
</evidence>
<accession>A0A1Y1YZ52</accession>
<evidence type="ECO:0000256" key="4">
    <source>
        <dbReference type="ARBA" id="ARBA00023136"/>
    </source>
</evidence>
<keyword evidence="2" id="KW-0812">Transmembrane</keyword>
<dbReference type="InterPro" id="IPR049326">
    <property type="entry name" value="Rhodopsin_dom_fungi"/>
</dbReference>
<comment type="subcellular location">
    <subcellularLocation>
        <location evidence="1">Membrane</location>
        <topology evidence="1">Multi-pass membrane protein</topology>
    </subcellularLocation>
</comment>
<keyword evidence="3" id="KW-1133">Transmembrane helix</keyword>
<dbReference type="PANTHER" id="PTHR33048">
    <property type="entry name" value="PTH11-LIKE INTEGRAL MEMBRANE PROTEIN (AFU_ORTHOLOGUE AFUA_5G11245)"/>
    <property type="match status" value="1"/>
</dbReference>
<protein>
    <recommendedName>
        <fullName evidence="6">Rhodopsin domain-containing protein</fullName>
    </recommendedName>
</protein>
<proteinExistence type="inferred from homology"/>
<keyword evidence="8" id="KW-1185">Reference proteome</keyword>